<dbReference type="Proteomes" id="UP000828390">
    <property type="component" value="Unassembled WGS sequence"/>
</dbReference>
<gene>
    <name evidence="1" type="ORF">DPMN_024437</name>
</gene>
<comment type="caution">
    <text evidence="1">The sequence shown here is derived from an EMBL/GenBank/DDBJ whole genome shotgun (WGS) entry which is preliminary data.</text>
</comment>
<proteinExistence type="predicted"/>
<evidence type="ECO:0000313" key="1">
    <source>
        <dbReference type="EMBL" id="KAH3861507.1"/>
    </source>
</evidence>
<reference evidence="1" key="2">
    <citation type="submission" date="2020-11" db="EMBL/GenBank/DDBJ databases">
        <authorList>
            <person name="McCartney M.A."/>
            <person name="Auch B."/>
            <person name="Kono T."/>
            <person name="Mallez S."/>
            <person name="Becker A."/>
            <person name="Gohl D.M."/>
            <person name="Silverstein K.A.T."/>
            <person name="Koren S."/>
            <person name="Bechman K.B."/>
            <person name="Herman A."/>
            <person name="Abrahante J.E."/>
            <person name="Garbe J."/>
        </authorList>
    </citation>
    <scope>NUCLEOTIDE SEQUENCE</scope>
    <source>
        <strain evidence="1">Duluth1</strain>
        <tissue evidence="1">Whole animal</tissue>
    </source>
</reference>
<reference evidence="1" key="1">
    <citation type="journal article" date="2019" name="bioRxiv">
        <title>The Genome of the Zebra Mussel, Dreissena polymorpha: A Resource for Invasive Species Research.</title>
        <authorList>
            <person name="McCartney M.A."/>
            <person name="Auch B."/>
            <person name="Kono T."/>
            <person name="Mallez S."/>
            <person name="Zhang Y."/>
            <person name="Obille A."/>
            <person name="Becker A."/>
            <person name="Abrahante J.E."/>
            <person name="Garbe J."/>
            <person name="Badalamenti J.P."/>
            <person name="Herman A."/>
            <person name="Mangelson H."/>
            <person name="Liachko I."/>
            <person name="Sullivan S."/>
            <person name="Sone E.D."/>
            <person name="Koren S."/>
            <person name="Silverstein K.A.T."/>
            <person name="Beckman K.B."/>
            <person name="Gohl D.M."/>
        </authorList>
    </citation>
    <scope>NUCLEOTIDE SEQUENCE</scope>
    <source>
        <strain evidence="1">Duluth1</strain>
        <tissue evidence="1">Whole animal</tissue>
    </source>
</reference>
<evidence type="ECO:0000313" key="2">
    <source>
        <dbReference type="Proteomes" id="UP000828390"/>
    </source>
</evidence>
<keyword evidence="2" id="KW-1185">Reference proteome</keyword>
<organism evidence="1 2">
    <name type="scientific">Dreissena polymorpha</name>
    <name type="common">Zebra mussel</name>
    <name type="synonym">Mytilus polymorpha</name>
    <dbReference type="NCBI Taxonomy" id="45954"/>
    <lineage>
        <taxon>Eukaryota</taxon>
        <taxon>Metazoa</taxon>
        <taxon>Spiralia</taxon>
        <taxon>Lophotrochozoa</taxon>
        <taxon>Mollusca</taxon>
        <taxon>Bivalvia</taxon>
        <taxon>Autobranchia</taxon>
        <taxon>Heteroconchia</taxon>
        <taxon>Euheterodonta</taxon>
        <taxon>Imparidentia</taxon>
        <taxon>Neoheterodontei</taxon>
        <taxon>Myida</taxon>
        <taxon>Dreissenoidea</taxon>
        <taxon>Dreissenidae</taxon>
        <taxon>Dreissena</taxon>
    </lineage>
</organism>
<sequence length="51" mass="5792">MENGEQSVMMISQSIAPRSYAGCSDSRTQKQQNIFNHPCMGLEMGTYFWTV</sequence>
<dbReference type="AlphaFoldDB" id="A0A9D4LPQ9"/>
<accession>A0A9D4LPQ9</accession>
<dbReference type="EMBL" id="JAIWYP010000002">
    <property type="protein sequence ID" value="KAH3861507.1"/>
    <property type="molecule type" value="Genomic_DNA"/>
</dbReference>
<protein>
    <submittedName>
        <fullName evidence="1">Uncharacterized protein</fullName>
    </submittedName>
</protein>
<name>A0A9D4LPQ9_DREPO</name>